<dbReference type="InterPro" id="IPR000805">
    <property type="entry name" value="Glyco_hydro_26"/>
</dbReference>
<dbReference type="GO" id="GO:0006080">
    <property type="term" value="P:substituted mannan metabolic process"/>
    <property type="evidence" value="ECO:0007669"/>
    <property type="project" value="InterPro"/>
</dbReference>
<evidence type="ECO:0000313" key="7">
    <source>
        <dbReference type="EMBL" id="SCC43835.1"/>
    </source>
</evidence>
<protein>
    <submittedName>
        <fullName evidence="7">Mannan endo-1,4-beta-mannosidase</fullName>
    </submittedName>
</protein>
<keyword evidence="8" id="KW-1185">Reference proteome</keyword>
<evidence type="ECO:0000256" key="3">
    <source>
        <dbReference type="ARBA" id="ARBA00023295"/>
    </source>
</evidence>
<evidence type="ECO:0000256" key="5">
    <source>
        <dbReference type="SAM" id="SignalP"/>
    </source>
</evidence>
<evidence type="ECO:0000256" key="2">
    <source>
        <dbReference type="ARBA" id="ARBA00022801"/>
    </source>
</evidence>
<feature type="domain" description="GH26" evidence="6">
    <location>
        <begin position="33"/>
        <end position="331"/>
    </location>
</feature>
<dbReference type="GO" id="GO:0016985">
    <property type="term" value="F:mannan endo-1,4-beta-mannosidase activity"/>
    <property type="evidence" value="ECO:0007669"/>
    <property type="project" value="InterPro"/>
</dbReference>
<dbReference type="STRING" id="1335309.GA0116948_108172"/>
<dbReference type="PANTHER" id="PTHR40079">
    <property type="entry name" value="MANNAN ENDO-1,4-BETA-MANNOSIDASE E-RELATED"/>
    <property type="match status" value="1"/>
</dbReference>
<evidence type="ECO:0000256" key="4">
    <source>
        <dbReference type="PROSITE-ProRule" id="PRU01100"/>
    </source>
</evidence>
<dbReference type="SUPFAM" id="SSF51445">
    <property type="entry name" value="(Trans)glycosidases"/>
    <property type="match status" value="1"/>
</dbReference>
<evidence type="ECO:0000313" key="8">
    <source>
        <dbReference type="Proteomes" id="UP000242818"/>
    </source>
</evidence>
<name>A0A1C4EJN3_9BACT</name>
<keyword evidence="5" id="KW-0732">Signal</keyword>
<feature type="chain" id="PRO_5008691300" evidence="5">
    <location>
        <begin position="19"/>
        <end position="338"/>
    </location>
</feature>
<keyword evidence="2 4" id="KW-0378">Hydrolase</keyword>
<dbReference type="Gene3D" id="3.20.20.80">
    <property type="entry name" value="Glycosidases"/>
    <property type="match status" value="1"/>
</dbReference>
<proteinExistence type="inferred from homology"/>
<gene>
    <name evidence="7" type="ORF">GA0116948_108172</name>
</gene>
<evidence type="ECO:0000256" key="1">
    <source>
        <dbReference type="ARBA" id="ARBA00007754"/>
    </source>
</evidence>
<comment type="similarity">
    <text evidence="1 4">Belongs to the glycosyl hydrolase 26 family.</text>
</comment>
<dbReference type="InterPro" id="IPR022790">
    <property type="entry name" value="GH26_dom"/>
</dbReference>
<dbReference type="PROSITE" id="PS51764">
    <property type="entry name" value="GH26"/>
    <property type="match status" value="1"/>
</dbReference>
<feature type="signal peptide" evidence="5">
    <location>
        <begin position="1"/>
        <end position="18"/>
    </location>
</feature>
<organism evidence="7 8">
    <name type="scientific">Chitinophaga costaii</name>
    <dbReference type="NCBI Taxonomy" id="1335309"/>
    <lineage>
        <taxon>Bacteria</taxon>
        <taxon>Pseudomonadati</taxon>
        <taxon>Bacteroidota</taxon>
        <taxon>Chitinophagia</taxon>
        <taxon>Chitinophagales</taxon>
        <taxon>Chitinophagaceae</taxon>
        <taxon>Chitinophaga</taxon>
    </lineage>
</organism>
<keyword evidence="3 4" id="KW-0326">Glycosidase</keyword>
<feature type="active site" description="Proton donor" evidence="4">
    <location>
        <position position="186"/>
    </location>
</feature>
<sequence>MNICVILLSSLLSMTACSKSGDKTSQPEVDTPKTAFKSLNYLYEISGKKTLSGMHNREPNTTPAIWTEKIMTTTGKYPALWSGDFLFQADNIDNRQLMIDEAVRQWNKGAVINIMWHACNPALDEPCNWDDGKGVLSKLTDAQWEELITDGSALNLKWKSRIDEVCVYLQQLKDKKVEVLWRPFHEMNQGAFWWGGRSGASGTRKLYQLMHDYMVTTKGLTNLIWVWDLQDFSSLSGDVNDYNPGASYFDVAALDVYDGSGYTQAKYELMTRAAAGKPFAIGECQRLPTASELRTQDKWCFFMGWSELTFENNTDAEIKALYSSDNIVTLDKMPGWND</sequence>
<dbReference type="AlphaFoldDB" id="A0A1C4EJN3"/>
<dbReference type="InterPro" id="IPR017853">
    <property type="entry name" value="GH"/>
</dbReference>
<dbReference type="PANTHER" id="PTHR40079:SF4">
    <property type="entry name" value="GH26 DOMAIN-CONTAINING PROTEIN-RELATED"/>
    <property type="match status" value="1"/>
</dbReference>
<feature type="active site" description="Nucleophile" evidence="4">
    <location>
        <position position="283"/>
    </location>
</feature>
<dbReference type="Proteomes" id="UP000242818">
    <property type="component" value="Unassembled WGS sequence"/>
</dbReference>
<dbReference type="EMBL" id="FMAR01000008">
    <property type="protein sequence ID" value="SCC43835.1"/>
    <property type="molecule type" value="Genomic_DNA"/>
</dbReference>
<reference evidence="7 8" key="1">
    <citation type="submission" date="2016-08" db="EMBL/GenBank/DDBJ databases">
        <authorList>
            <person name="Seilhamer J.J."/>
        </authorList>
    </citation>
    <scope>NUCLEOTIDE SEQUENCE [LARGE SCALE GENOMIC DNA]</scope>
    <source>
        <strain evidence="7 8">A37T2</strain>
    </source>
</reference>
<dbReference type="Pfam" id="PF02156">
    <property type="entry name" value="Glyco_hydro_26"/>
    <property type="match status" value="1"/>
</dbReference>
<accession>A0A1C4EJN3</accession>
<dbReference type="PRINTS" id="PR00739">
    <property type="entry name" value="GLHYDRLASE26"/>
</dbReference>
<evidence type="ECO:0000259" key="6">
    <source>
        <dbReference type="PROSITE" id="PS51764"/>
    </source>
</evidence>